<protein>
    <submittedName>
        <fullName evidence="1">Uncharacterized protein</fullName>
    </submittedName>
</protein>
<dbReference type="AlphaFoldDB" id="A0A1B1KIT8"/>
<sequence length="62" mass="6825">MPLLIIHAVIAFASLITPQRATASIQRILTSIAITRAYARWLAVVASANLMSDLETFDDERP</sequence>
<organism evidence="1 2">
    <name type="scientific">Rhodococcus opacus</name>
    <name type="common">Nocardia opaca</name>
    <dbReference type="NCBI Taxonomy" id="37919"/>
    <lineage>
        <taxon>Bacteria</taxon>
        <taxon>Bacillati</taxon>
        <taxon>Actinomycetota</taxon>
        <taxon>Actinomycetes</taxon>
        <taxon>Mycobacteriales</taxon>
        <taxon>Nocardiaceae</taxon>
        <taxon>Rhodococcus</taxon>
    </lineage>
</organism>
<accession>A0A1B1KIT8</accession>
<proteinExistence type="predicted"/>
<evidence type="ECO:0000313" key="2">
    <source>
        <dbReference type="Proteomes" id="UP000186108"/>
    </source>
</evidence>
<geneLocation type="plasmid" evidence="2">
    <name>pr1cp1</name>
</geneLocation>
<reference evidence="1 2" key="1">
    <citation type="submission" date="2014-07" db="EMBL/GenBank/DDBJ databases">
        <authorList>
            <person name="Zhang J.E."/>
            <person name="Yang H."/>
            <person name="Guo J."/>
            <person name="Deng Z."/>
            <person name="Luo H."/>
            <person name="Luo M."/>
            <person name="Zhao B."/>
        </authorList>
    </citation>
    <scope>NUCLEOTIDE SEQUENCE [LARGE SCALE GENOMIC DNA]</scope>
    <source>
        <strain evidence="1 2">1CP</strain>
        <plasmid evidence="2">Plasmid pr1cp1</plasmid>
    </source>
</reference>
<name>A0A1B1KIT8_RHOOP</name>
<dbReference type="EMBL" id="CP009112">
    <property type="protein sequence ID" value="ANS32529.1"/>
    <property type="molecule type" value="Genomic_DNA"/>
</dbReference>
<evidence type="ECO:0000313" key="1">
    <source>
        <dbReference type="EMBL" id="ANS32529.1"/>
    </source>
</evidence>
<dbReference type="Proteomes" id="UP000186108">
    <property type="component" value="Plasmid pR1CP1"/>
</dbReference>
<gene>
    <name evidence="1" type="ORF">R1CP_39730</name>
</gene>
<keyword evidence="1" id="KW-0614">Plasmid</keyword>